<dbReference type="InterPro" id="IPR010982">
    <property type="entry name" value="Lambda_DNA-bd_dom_sf"/>
</dbReference>
<dbReference type="Gene3D" id="1.10.260.40">
    <property type="entry name" value="lambda repressor-like DNA-binding domains"/>
    <property type="match status" value="1"/>
</dbReference>
<keyword evidence="3" id="KW-1185">Reference proteome</keyword>
<organism evidence="2 3">
    <name type="scientific">Planifilum fimeticola</name>
    <dbReference type="NCBI Taxonomy" id="201975"/>
    <lineage>
        <taxon>Bacteria</taxon>
        <taxon>Bacillati</taxon>
        <taxon>Bacillota</taxon>
        <taxon>Bacilli</taxon>
        <taxon>Bacillales</taxon>
        <taxon>Thermoactinomycetaceae</taxon>
        <taxon>Planifilum</taxon>
    </lineage>
</organism>
<proteinExistence type="predicted"/>
<dbReference type="EMBL" id="PVNE01000024">
    <property type="protein sequence ID" value="PRX39487.1"/>
    <property type="molecule type" value="Genomic_DNA"/>
</dbReference>
<evidence type="ECO:0000313" key="2">
    <source>
        <dbReference type="EMBL" id="PRX39487.1"/>
    </source>
</evidence>
<gene>
    <name evidence="2" type="ORF">CLV97_12425</name>
</gene>
<evidence type="ECO:0000259" key="1">
    <source>
        <dbReference type="Pfam" id="PF13443"/>
    </source>
</evidence>
<comment type="caution">
    <text evidence="2">The sequence shown here is derived from an EMBL/GenBank/DDBJ whole genome shotgun (WGS) entry which is preliminary data.</text>
</comment>
<dbReference type="CDD" id="cd00093">
    <property type="entry name" value="HTH_XRE"/>
    <property type="match status" value="1"/>
</dbReference>
<dbReference type="Proteomes" id="UP000237797">
    <property type="component" value="Unassembled WGS sequence"/>
</dbReference>
<dbReference type="AlphaFoldDB" id="A0A2T0LBZ8"/>
<sequence length="79" mass="9081">MKFQFGPVVKERMKQMGMKPSHLARETGYCSQYIRDLLAGRRRWNETAINKTCEALGIDVEFKVTLGSENTRTESDIPD</sequence>
<accession>A0A2T0LBZ8</accession>
<dbReference type="OrthoDB" id="1684794at2"/>
<name>A0A2T0LBZ8_9BACL</name>
<feature type="domain" description="HTH cro/C1-type" evidence="1">
    <location>
        <begin position="10"/>
        <end position="60"/>
    </location>
</feature>
<reference evidence="2 3" key="1">
    <citation type="submission" date="2018-03" db="EMBL/GenBank/DDBJ databases">
        <title>Genomic Encyclopedia of Archaeal and Bacterial Type Strains, Phase II (KMG-II): from individual species to whole genera.</title>
        <authorList>
            <person name="Goeker M."/>
        </authorList>
    </citation>
    <scope>NUCLEOTIDE SEQUENCE [LARGE SCALE GENOMIC DNA]</scope>
    <source>
        <strain evidence="2 3">DSM 44946</strain>
    </source>
</reference>
<dbReference type="Pfam" id="PF13443">
    <property type="entry name" value="HTH_26"/>
    <property type="match status" value="1"/>
</dbReference>
<protein>
    <submittedName>
        <fullName evidence="2">Helix-turn-helix protein</fullName>
    </submittedName>
</protein>
<dbReference type="InterPro" id="IPR001387">
    <property type="entry name" value="Cro/C1-type_HTH"/>
</dbReference>
<evidence type="ECO:0000313" key="3">
    <source>
        <dbReference type="Proteomes" id="UP000237797"/>
    </source>
</evidence>
<dbReference type="RefSeq" id="WP_106346040.1">
    <property type="nucleotide sequence ID" value="NZ_PVNE01000024.1"/>
</dbReference>
<dbReference type="SUPFAM" id="SSF47413">
    <property type="entry name" value="lambda repressor-like DNA-binding domains"/>
    <property type="match status" value="1"/>
</dbReference>
<dbReference type="GO" id="GO:0003677">
    <property type="term" value="F:DNA binding"/>
    <property type="evidence" value="ECO:0007669"/>
    <property type="project" value="InterPro"/>
</dbReference>